<dbReference type="Proteomes" id="UP000016625">
    <property type="component" value="Unassembled WGS sequence"/>
</dbReference>
<gene>
    <name evidence="1" type="ORF">UNSW2_1554</name>
</gene>
<dbReference type="NCBIfam" id="NF046095">
    <property type="entry name" value="flg_dep_Cj0814"/>
    <property type="match status" value="1"/>
</dbReference>
<sequence length="347" mass="39362">MNDISILGTNVNSYTKQQHKRERYTNFSDLIKQNIKEESNKPSQEPAKFTYISSSQNSLVSLNFNDLQAYGYTVDKAGFMGADFNKAAGLPQDFKIHKSTLDEIVRYNNKTYLFTQDRSKPTFEKIDVADTTKHYYKLFKSIVGDEKDRYSEADLANLPKGFSMDTNQKTFGKNANFLKDVSLISVTNVYKTFDQFNDAKSVRDELRGFGVSHEVYELNFSKEHLDTRASDEYTFNPDMSVYQADDTYSNAGVFVGFLKSFSPIASDSGETKLSVEASSYSKLMNEQSLADDIVPLSRLLKNEKMIKFILEELLKRNLLTSKDGKSASEIVDSVLAHATKLQNETKI</sequence>
<accession>U2GT76</accession>
<dbReference type="InterPro" id="IPR058078">
    <property type="entry name" value="Cj0814-like"/>
</dbReference>
<evidence type="ECO:0000313" key="2">
    <source>
        <dbReference type="Proteomes" id="UP000016625"/>
    </source>
</evidence>
<dbReference type="RefSeq" id="WP_021093171.1">
    <property type="nucleotide sequence ID" value="NZ_ANNJ01000016.1"/>
</dbReference>
<dbReference type="AlphaFoldDB" id="U2GT76"/>
<evidence type="ECO:0000313" key="1">
    <source>
        <dbReference type="EMBL" id="ERJ31259.1"/>
    </source>
</evidence>
<proteinExistence type="predicted"/>
<comment type="caution">
    <text evidence="1">The sequence shown here is derived from an EMBL/GenBank/DDBJ whole genome shotgun (WGS) entry which is preliminary data.</text>
</comment>
<organism evidence="1 2">
    <name type="scientific">Campylobacter concisus UNSW2</name>
    <dbReference type="NCBI Taxonomy" id="1242965"/>
    <lineage>
        <taxon>Bacteria</taxon>
        <taxon>Pseudomonadati</taxon>
        <taxon>Campylobacterota</taxon>
        <taxon>Epsilonproteobacteria</taxon>
        <taxon>Campylobacterales</taxon>
        <taxon>Campylobacteraceae</taxon>
        <taxon>Campylobacter</taxon>
    </lineage>
</organism>
<name>U2GT76_9BACT</name>
<dbReference type="PATRIC" id="fig|1242965.3.peg.1525"/>
<protein>
    <submittedName>
        <fullName evidence="1">Uncharacterized protein</fullName>
    </submittedName>
</protein>
<reference evidence="1 2" key="1">
    <citation type="journal article" date="2013" name="BMC Genomics">
        <title>Comparative genomics of Campylobacter concisus isolates reveals genetic diversity and provides insights into disease association.</title>
        <authorList>
            <person name="Deshpande N.P."/>
            <person name="Kaakoush N.O."/>
            <person name="Wilkins M.R."/>
            <person name="Mitchell H.M."/>
        </authorList>
    </citation>
    <scope>NUCLEOTIDE SEQUENCE [LARGE SCALE GENOMIC DNA]</scope>
    <source>
        <strain evidence="1 2">UNSW2</strain>
    </source>
</reference>
<dbReference type="EMBL" id="ANNJ01000016">
    <property type="protein sequence ID" value="ERJ31259.1"/>
    <property type="molecule type" value="Genomic_DNA"/>
</dbReference>